<evidence type="ECO:0000256" key="1">
    <source>
        <dbReference type="SAM" id="Phobius"/>
    </source>
</evidence>
<comment type="caution">
    <text evidence="2">The sequence shown here is derived from an EMBL/GenBank/DDBJ whole genome shotgun (WGS) entry which is preliminary data.</text>
</comment>
<accession>A0A2S5CKL4</accession>
<evidence type="ECO:0000313" key="3">
    <source>
        <dbReference type="Proteomes" id="UP000237423"/>
    </source>
</evidence>
<keyword evidence="1" id="KW-0812">Transmembrane</keyword>
<gene>
    <name evidence="2" type="ORF">AADEFJLK_02745</name>
</gene>
<keyword evidence="1" id="KW-0472">Membrane</keyword>
<evidence type="ECO:0000313" key="2">
    <source>
        <dbReference type="EMBL" id="POZ51297.1"/>
    </source>
</evidence>
<name>A0A2S5CKL4_9GAMM</name>
<dbReference type="AlphaFoldDB" id="A0A2S5CKL4"/>
<dbReference type="Proteomes" id="UP000237423">
    <property type="component" value="Unassembled WGS sequence"/>
</dbReference>
<organism evidence="2 3">
    <name type="scientific">Methylovulum psychrotolerans</name>
    <dbReference type="NCBI Taxonomy" id="1704499"/>
    <lineage>
        <taxon>Bacteria</taxon>
        <taxon>Pseudomonadati</taxon>
        <taxon>Pseudomonadota</taxon>
        <taxon>Gammaproteobacteria</taxon>
        <taxon>Methylococcales</taxon>
        <taxon>Methylococcaceae</taxon>
        <taxon>Methylovulum</taxon>
    </lineage>
</organism>
<sequence>MDTLDKASHHAHDTFDKIAHAADQTAELLGEKSEDLLDAERQLMRKTRHVVRKNPIATMGIAATAGFLLSHLLIRCR</sequence>
<reference evidence="2 3" key="1">
    <citation type="submission" date="2017-11" db="EMBL/GenBank/DDBJ databases">
        <title>Draft Genome Sequence of Methylobacter psychrotolerans Sph1T, an Obligate Methanotroph from Low-Temperature Environments.</title>
        <authorList>
            <person name="Oshkin I.Y."/>
            <person name="Miroshnikov K."/>
            <person name="Belova S.E."/>
            <person name="Korzhenkov A."/>
            <person name="Toshchakov S.V."/>
            <person name="Dedysh S.N."/>
        </authorList>
    </citation>
    <scope>NUCLEOTIDE SEQUENCE [LARGE SCALE GENOMIC DNA]</scope>
    <source>
        <strain evidence="2 3">Sph1</strain>
    </source>
</reference>
<protein>
    <recommendedName>
        <fullName evidence="4">DUF883 domain-containing protein</fullName>
    </recommendedName>
</protein>
<dbReference type="RefSeq" id="WP_232463696.1">
    <property type="nucleotide sequence ID" value="NZ_CP022129.1"/>
</dbReference>
<feature type="transmembrane region" description="Helical" evidence="1">
    <location>
        <begin position="56"/>
        <end position="74"/>
    </location>
</feature>
<proteinExistence type="predicted"/>
<dbReference type="EMBL" id="PGFZ01000006">
    <property type="protein sequence ID" value="POZ51297.1"/>
    <property type="molecule type" value="Genomic_DNA"/>
</dbReference>
<keyword evidence="1" id="KW-1133">Transmembrane helix</keyword>
<evidence type="ECO:0008006" key="4">
    <source>
        <dbReference type="Google" id="ProtNLM"/>
    </source>
</evidence>